<dbReference type="InterPro" id="IPR028259">
    <property type="entry name" value="AP2-like_int_N"/>
</dbReference>
<evidence type="ECO:0000313" key="2">
    <source>
        <dbReference type="EMBL" id="AVM24878.1"/>
    </source>
</evidence>
<protein>
    <recommendedName>
        <fullName evidence="1">AP2-like integrase N-terminal domain-containing protein</fullName>
    </recommendedName>
</protein>
<gene>
    <name evidence="2" type="ORF">C5695_13885</name>
</gene>
<dbReference type="AlphaFoldDB" id="A0AAD0HPE4"/>
<dbReference type="EMBL" id="CP027116">
    <property type="protein sequence ID" value="AVM24878.1"/>
    <property type="molecule type" value="Genomic_DNA"/>
</dbReference>
<evidence type="ECO:0000259" key="1">
    <source>
        <dbReference type="Pfam" id="PF14657"/>
    </source>
</evidence>
<dbReference type="RefSeq" id="WP_117731220.1">
    <property type="nucleotide sequence ID" value="NZ_CP027116.1"/>
</dbReference>
<accession>A0AAD0HPE4</accession>
<feature type="domain" description="AP2-like integrase N-terminal" evidence="1">
    <location>
        <begin position="11"/>
        <end position="50"/>
    </location>
</feature>
<name>A0AAD0HPE4_BACPU</name>
<proteinExistence type="predicted"/>
<organism evidence="2 3">
    <name type="scientific">Bacillus pumilus</name>
    <name type="common">Bacillus mesentericus</name>
    <dbReference type="NCBI Taxonomy" id="1408"/>
    <lineage>
        <taxon>Bacteria</taxon>
        <taxon>Bacillati</taxon>
        <taxon>Bacillota</taxon>
        <taxon>Bacilli</taxon>
        <taxon>Bacillales</taxon>
        <taxon>Bacillaceae</taxon>
        <taxon>Bacillus</taxon>
    </lineage>
</organism>
<reference evidence="2 3" key="1">
    <citation type="submission" date="2018-02" db="EMBL/GenBank/DDBJ databases">
        <title>The complete genome of two Bacillus pumilus strains from Cuatro Cienegas, Coahuila, Mexico.</title>
        <authorList>
            <person name="Zarza E."/>
            <person name="Alcaraz L.D."/>
            <person name="Aguilar-Salinas B."/>
            <person name="Islas A."/>
            <person name="Olmedo-Alvarez G."/>
        </authorList>
    </citation>
    <scope>NUCLEOTIDE SEQUENCE [LARGE SCALE GENOMIC DNA]</scope>
    <source>
        <strain evidence="2 3">145</strain>
    </source>
</reference>
<dbReference type="Proteomes" id="UP000264960">
    <property type="component" value="Chromosome"/>
</dbReference>
<dbReference type="Pfam" id="PF14657">
    <property type="entry name" value="Arm-DNA-bind_4"/>
    <property type="match status" value="1"/>
</dbReference>
<evidence type="ECO:0000313" key="3">
    <source>
        <dbReference type="Proteomes" id="UP000264960"/>
    </source>
</evidence>
<sequence>MIRIKPCADNTFSYVIESLDRETGKRKRIVRKGFASKNEAMKAAEAKEKEM</sequence>